<dbReference type="GO" id="GO:0005524">
    <property type="term" value="F:ATP binding"/>
    <property type="evidence" value="ECO:0007669"/>
    <property type="project" value="InterPro"/>
</dbReference>
<sequence>MPNNISIKCFEIKNTELEKEKDIKKNDTISLVIDSTEGKIGVAIYENSIQQLNFLEQDYKLNKMNKDLDTVEIINYLIETYRPNDVLLSSRMDFDLKEFIETKLYQQSRILRELEVNNGYRKPVLFSSYKVDIVSIKHFNSKKLNDSVVEVLKKDNDTFMNENKEEIDNDKTSLIINLELNRQSATKITFGCVSCILEFLSINSTNQTLTDNTNNNENDETNQHFFQFSERNSTTTILNNLFQYVNIISISDDTFTMDEETIFSLQLLPIQKTNYQKSMVGCYFSMYELLGQYVKTDLGKDLLIKWLLNPLKNVDKINKRLDFIENCINSYTDFSKLNSLINKLPNMKKIISHFETGKIHHKTWLNLYNYFSVIFKIEQFFANNFEEEDDDEGDKEKNEVINEFSSLISSLKINSLTETILLFLNIEETFLENKIVIKDGFNSKLDEYREVYNSMEDILAKKADLINNQIINHLNTNLKIAVLYVPQLGYLISMTKKVFDPVFLDDSVFNFSLIFDTDSHVYLKNNIMQEMDSQYGDIFSIISDMEMELILNFQNEFAKIYKNILLKSYDTACKIEVLLSFSQISLKQRYQRPVFKKSPNDKWKTSSLRKH</sequence>
<dbReference type="SMART" id="SM00533">
    <property type="entry name" value="MUTSd"/>
    <property type="match status" value="1"/>
</dbReference>
<comment type="similarity">
    <text evidence="1">Belongs to the DNA mismatch repair MutS family.</text>
</comment>
<dbReference type="InterPro" id="IPR036187">
    <property type="entry name" value="DNA_mismatch_repair_MutS_sf"/>
</dbReference>
<dbReference type="PANTHER" id="PTHR11361:SF20">
    <property type="entry name" value="MUTS PROTEIN HOMOLOG 5"/>
    <property type="match status" value="1"/>
</dbReference>
<dbReference type="Proteomes" id="UP000092321">
    <property type="component" value="Unassembled WGS sequence"/>
</dbReference>
<evidence type="ECO:0000256" key="1">
    <source>
        <dbReference type="ARBA" id="ARBA00006271"/>
    </source>
</evidence>
<dbReference type="InterPro" id="IPR007696">
    <property type="entry name" value="DNA_mismatch_repair_MutS_core"/>
</dbReference>
<dbReference type="GO" id="GO:0005634">
    <property type="term" value="C:nucleus"/>
    <property type="evidence" value="ECO:0007669"/>
    <property type="project" value="TreeGrafter"/>
</dbReference>
<dbReference type="GO" id="GO:0051026">
    <property type="term" value="P:chiasma assembly"/>
    <property type="evidence" value="ECO:0007669"/>
    <property type="project" value="TreeGrafter"/>
</dbReference>
<dbReference type="Pfam" id="PF05192">
    <property type="entry name" value="MutS_III"/>
    <property type="match status" value="1"/>
</dbReference>
<dbReference type="OrthoDB" id="3973512at2759"/>
<name>A0A1B7TB20_9ASCO</name>
<reference evidence="4" key="1">
    <citation type="journal article" date="2016" name="Proc. Natl. Acad. Sci. U.S.A.">
        <title>Comparative genomics of biotechnologically important yeasts.</title>
        <authorList>
            <person name="Riley R."/>
            <person name="Haridas S."/>
            <person name="Wolfe K.H."/>
            <person name="Lopes M.R."/>
            <person name="Hittinger C.T."/>
            <person name="Goeker M."/>
            <person name="Salamov A.A."/>
            <person name="Wisecaver J.H."/>
            <person name="Long T.M."/>
            <person name="Calvey C.H."/>
            <person name="Aerts A.L."/>
            <person name="Barry K.W."/>
            <person name="Choi C."/>
            <person name="Clum A."/>
            <person name="Coughlan A.Y."/>
            <person name="Deshpande S."/>
            <person name="Douglass A.P."/>
            <person name="Hanson S.J."/>
            <person name="Klenk H.-P."/>
            <person name="LaButti K.M."/>
            <person name="Lapidus A."/>
            <person name="Lindquist E.A."/>
            <person name="Lipzen A.M."/>
            <person name="Meier-Kolthoff J.P."/>
            <person name="Ohm R.A."/>
            <person name="Otillar R.P."/>
            <person name="Pangilinan J.L."/>
            <person name="Peng Y."/>
            <person name="Rokas A."/>
            <person name="Rosa C.A."/>
            <person name="Scheuner C."/>
            <person name="Sibirny A.A."/>
            <person name="Slot J.C."/>
            <person name="Stielow J.B."/>
            <person name="Sun H."/>
            <person name="Kurtzman C.P."/>
            <person name="Blackwell M."/>
            <person name="Grigoriev I.V."/>
            <person name="Jeffries T.W."/>
        </authorList>
    </citation>
    <scope>NUCLEOTIDE SEQUENCE [LARGE SCALE GENOMIC DNA]</scope>
    <source>
        <strain evidence="4">NRRL Y-1626</strain>
    </source>
</reference>
<keyword evidence="4" id="KW-1185">Reference proteome</keyword>
<dbReference type="GO" id="GO:0030983">
    <property type="term" value="F:mismatched DNA binding"/>
    <property type="evidence" value="ECO:0007669"/>
    <property type="project" value="InterPro"/>
</dbReference>
<evidence type="ECO:0000313" key="4">
    <source>
        <dbReference type="Proteomes" id="UP000092321"/>
    </source>
</evidence>
<accession>A0A1B7TB20</accession>
<dbReference type="AlphaFoldDB" id="A0A1B7TB20"/>
<proteinExistence type="inferred from homology"/>
<evidence type="ECO:0000259" key="2">
    <source>
        <dbReference type="SMART" id="SM00533"/>
    </source>
</evidence>
<dbReference type="SUPFAM" id="SSF48334">
    <property type="entry name" value="DNA repair protein MutS, domain III"/>
    <property type="match status" value="1"/>
</dbReference>
<organism evidence="3 4">
    <name type="scientific">Hanseniaspora valbyensis NRRL Y-1626</name>
    <dbReference type="NCBI Taxonomy" id="766949"/>
    <lineage>
        <taxon>Eukaryota</taxon>
        <taxon>Fungi</taxon>
        <taxon>Dikarya</taxon>
        <taxon>Ascomycota</taxon>
        <taxon>Saccharomycotina</taxon>
        <taxon>Saccharomycetes</taxon>
        <taxon>Saccharomycodales</taxon>
        <taxon>Saccharomycodaceae</taxon>
        <taxon>Hanseniaspora</taxon>
    </lineage>
</organism>
<dbReference type="InterPro" id="IPR045076">
    <property type="entry name" value="MutS"/>
</dbReference>
<comment type="caution">
    <text evidence="3">The sequence shown here is derived from an EMBL/GenBank/DDBJ whole genome shotgun (WGS) entry which is preliminary data.</text>
</comment>
<dbReference type="GO" id="GO:0140664">
    <property type="term" value="F:ATP-dependent DNA damage sensor activity"/>
    <property type="evidence" value="ECO:0007669"/>
    <property type="project" value="InterPro"/>
</dbReference>
<protein>
    <recommendedName>
        <fullName evidence="2">DNA mismatch repair protein MutS core domain-containing protein</fullName>
    </recommendedName>
</protein>
<evidence type="ECO:0000313" key="3">
    <source>
        <dbReference type="EMBL" id="OBA25913.1"/>
    </source>
</evidence>
<dbReference type="Gene3D" id="1.10.1420.10">
    <property type="match status" value="1"/>
</dbReference>
<dbReference type="PANTHER" id="PTHR11361">
    <property type="entry name" value="DNA MISMATCH REPAIR PROTEIN MUTS FAMILY MEMBER"/>
    <property type="match status" value="1"/>
</dbReference>
<dbReference type="EMBL" id="LXPE01000034">
    <property type="protein sequence ID" value="OBA25913.1"/>
    <property type="molecule type" value="Genomic_DNA"/>
</dbReference>
<dbReference type="GO" id="GO:0006298">
    <property type="term" value="P:mismatch repair"/>
    <property type="evidence" value="ECO:0007669"/>
    <property type="project" value="InterPro"/>
</dbReference>
<gene>
    <name evidence="3" type="ORF">HANVADRAFT_7607</name>
</gene>
<feature type="domain" description="DNA mismatch repair protein MutS core" evidence="2">
    <location>
        <begin position="281"/>
        <end position="604"/>
    </location>
</feature>